<evidence type="ECO:0000313" key="6">
    <source>
        <dbReference type="Proteomes" id="UP000653411"/>
    </source>
</evidence>
<feature type="compositionally biased region" description="Basic and acidic residues" evidence="3">
    <location>
        <begin position="208"/>
        <end position="218"/>
    </location>
</feature>
<dbReference type="PROSITE" id="PS50977">
    <property type="entry name" value="HTH_TETR_2"/>
    <property type="match status" value="1"/>
</dbReference>
<evidence type="ECO:0000256" key="3">
    <source>
        <dbReference type="SAM" id="MobiDB-lite"/>
    </source>
</evidence>
<dbReference type="InterPro" id="IPR001647">
    <property type="entry name" value="HTH_TetR"/>
</dbReference>
<keyword evidence="6" id="KW-1185">Reference proteome</keyword>
<feature type="region of interest" description="Disordered" evidence="3">
    <location>
        <begin position="208"/>
        <end position="229"/>
    </location>
</feature>
<proteinExistence type="predicted"/>
<evidence type="ECO:0000256" key="1">
    <source>
        <dbReference type="ARBA" id="ARBA00023125"/>
    </source>
</evidence>
<dbReference type="InterPro" id="IPR009057">
    <property type="entry name" value="Homeodomain-like_sf"/>
</dbReference>
<sequence length="229" mass="25395">MSPPATPGTEGNEPARQRRRYDGTLRQQRAAETRERIIAAGSALVHGLPVWDWQGLTFRAVAEEAGVGVRTVYRHFPTERDLRNVIMRRLEEEAGITYDGLGLDDLAEITARSFASLSSFAVPRWSAPDPDEPSLAAQDQRRRDALVQAIAPHTVGWSEVQRQMAAAILDVLWNVPSYERLMTKWDFDGAQAAKAITWAMDVLAEAVRDGRGPDDHSPPGRRAASDEEP</sequence>
<evidence type="ECO:0000313" key="5">
    <source>
        <dbReference type="EMBL" id="GGM98443.1"/>
    </source>
</evidence>
<dbReference type="AlphaFoldDB" id="A0A918CPF6"/>
<reference evidence="5" key="2">
    <citation type="submission" date="2020-09" db="EMBL/GenBank/DDBJ databases">
        <authorList>
            <person name="Sun Q."/>
            <person name="Zhou Y."/>
        </authorList>
    </citation>
    <scope>NUCLEOTIDE SEQUENCE</scope>
    <source>
        <strain evidence="5">CGMCC 4.7110</strain>
    </source>
</reference>
<dbReference type="Pfam" id="PF00440">
    <property type="entry name" value="TetR_N"/>
    <property type="match status" value="1"/>
</dbReference>
<dbReference type="Proteomes" id="UP000653411">
    <property type="component" value="Unassembled WGS sequence"/>
</dbReference>
<keyword evidence="1 2" id="KW-0238">DNA-binding</keyword>
<evidence type="ECO:0000259" key="4">
    <source>
        <dbReference type="PROSITE" id="PS50977"/>
    </source>
</evidence>
<accession>A0A918CPF6</accession>
<protein>
    <recommendedName>
        <fullName evidence="4">HTH tetR-type domain-containing protein</fullName>
    </recommendedName>
</protein>
<dbReference type="Gene3D" id="1.10.357.10">
    <property type="entry name" value="Tetracycline Repressor, domain 2"/>
    <property type="match status" value="1"/>
</dbReference>
<name>A0A918CPF6_9ACTN</name>
<gene>
    <name evidence="5" type="ORF">GCM10011578_019330</name>
</gene>
<dbReference type="EMBL" id="BMML01000003">
    <property type="protein sequence ID" value="GGM98443.1"/>
    <property type="molecule type" value="Genomic_DNA"/>
</dbReference>
<reference evidence="5" key="1">
    <citation type="journal article" date="2014" name="Int. J. Syst. Evol. Microbiol.">
        <title>Complete genome sequence of Corynebacterium casei LMG S-19264T (=DSM 44701T), isolated from a smear-ripened cheese.</title>
        <authorList>
            <consortium name="US DOE Joint Genome Institute (JGI-PGF)"/>
            <person name="Walter F."/>
            <person name="Albersmeier A."/>
            <person name="Kalinowski J."/>
            <person name="Ruckert C."/>
        </authorList>
    </citation>
    <scope>NUCLEOTIDE SEQUENCE</scope>
    <source>
        <strain evidence="5">CGMCC 4.7110</strain>
    </source>
</reference>
<dbReference type="GO" id="GO:0003677">
    <property type="term" value="F:DNA binding"/>
    <property type="evidence" value="ECO:0007669"/>
    <property type="project" value="UniProtKB-UniRule"/>
</dbReference>
<comment type="caution">
    <text evidence="5">The sequence shown here is derived from an EMBL/GenBank/DDBJ whole genome shotgun (WGS) entry which is preliminary data.</text>
</comment>
<organism evidence="5 6">
    <name type="scientific">Streptomyces fuscichromogenes</name>
    <dbReference type="NCBI Taxonomy" id="1324013"/>
    <lineage>
        <taxon>Bacteria</taxon>
        <taxon>Bacillati</taxon>
        <taxon>Actinomycetota</taxon>
        <taxon>Actinomycetes</taxon>
        <taxon>Kitasatosporales</taxon>
        <taxon>Streptomycetaceae</taxon>
        <taxon>Streptomyces</taxon>
    </lineage>
</organism>
<feature type="domain" description="HTH tetR-type" evidence="4">
    <location>
        <begin position="31"/>
        <end position="94"/>
    </location>
</feature>
<dbReference type="SUPFAM" id="SSF46689">
    <property type="entry name" value="Homeodomain-like"/>
    <property type="match status" value="1"/>
</dbReference>
<evidence type="ECO:0000256" key="2">
    <source>
        <dbReference type="PROSITE-ProRule" id="PRU00335"/>
    </source>
</evidence>
<feature type="DNA-binding region" description="H-T-H motif" evidence="2">
    <location>
        <begin position="57"/>
        <end position="76"/>
    </location>
</feature>